<dbReference type="InterPro" id="IPR051531">
    <property type="entry name" value="N-acetyltransferase"/>
</dbReference>
<reference evidence="2" key="1">
    <citation type="journal article" date="2014" name="Front. Microbiol.">
        <title>High frequency of phylogenetically diverse reductive dehalogenase-homologous genes in deep subseafloor sedimentary metagenomes.</title>
        <authorList>
            <person name="Kawai M."/>
            <person name="Futagami T."/>
            <person name="Toyoda A."/>
            <person name="Takaki Y."/>
            <person name="Nishi S."/>
            <person name="Hori S."/>
            <person name="Arai W."/>
            <person name="Tsubouchi T."/>
            <person name="Morono Y."/>
            <person name="Uchiyama I."/>
            <person name="Ito T."/>
            <person name="Fujiyama A."/>
            <person name="Inagaki F."/>
            <person name="Takami H."/>
        </authorList>
    </citation>
    <scope>NUCLEOTIDE SEQUENCE</scope>
    <source>
        <strain evidence="2">Expedition CK06-06</strain>
    </source>
</reference>
<name>X1E2T6_9ZZZZ</name>
<dbReference type="PANTHER" id="PTHR43792">
    <property type="entry name" value="GNAT FAMILY, PUTATIVE (AFU_ORTHOLOGUE AFUA_3G00765)-RELATED-RELATED"/>
    <property type="match status" value="1"/>
</dbReference>
<protein>
    <recommendedName>
        <fullName evidence="1">N-acetyltransferase domain-containing protein</fullName>
    </recommendedName>
</protein>
<feature type="domain" description="N-acetyltransferase" evidence="1">
    <location>
        <begin position="1"/>
        <end position="136"/>
    </location>
</feature>
<dbReference type="InterPro" id="IPR016181">
    <property type="entry name" value="Acyl_CoA_acyltransferase"/>
</dbReference>
<gene>
    <name evidence="2" type="ORF">S01H4_52280</name>
</gene>
<dbReference type="AlphaFoldDB" id="X1E2T6"/>
<dbReference type="InterPro" id="IPR000182">
    <property type="entry name" value="GNAT_dom"/>
</dbReference>
<accession>X1E2T6</accession>
<proteinExistence type="predicted"/>
<dbReference type="EMBL" id="BART01029851">
    <property type="protein sequence ID" value="GAH11474.1"/>
    <property type="molecule type" value="Genomic_DNA"/>
</dbReference>
<dbReference type="SUPFAM" id="SSF55729">
    <property type="entry name" value="Acyl-CoA N-acyltransferases (Nat)"/>
    <property type="match status" value="1"/>
</dbReference>
<dbReference type="PROSITE" id="PS51186">
    <property type="entry name" value="GNAT"/>
    <property type="match status" value="1"/>
</dbReference>
<organism evidence="2">
    <name type="scientific">marine sediment metagenome</name>
    <dbReference type="NCBI Taxonomy" id="412755"/>
    <lineage>
        <taxon>unclassified sequences</taxon>
        <taxon>metagenomes</taxon>
        <taxon>ecological metagenomes</taxon>
    </lineage>
</organism>
<dbReference type="PANTHER" id="PTHR43792:SF1">
    <property type="entry name" value="N-ACETYLTRANSFERASE DOMAIN-CONTAINING PROTEIN"/>
    <property type="match status" value="1"/>
</dbReference>
<sequence>MKIPERLETKRLILRPHSEEDINEFLDSYKFADPGFSLVISNKENDTYLGTCGLKPIRNSRGLGCVYALIPEFRGNGFAIEAMLKLIEYAFIKLEIPKIVAHIHPDNTRGWKVAERIGMKYMGHVQCANVKSKAMYFSIEKREFEAQRDY</sequence>
<dbReference type="Pfam" id="PF13302">
    <property type="entry name" value="Acetyltransf_3"/>
    <property type="match status" value="1"/>
</dbReference>
<evidence type="ECO:0000259" key="1">
    <source>
        <dbReference type="PROSITE" id="PS51186"/>
    </source>
</evidence>
<comment type="caution">
    <text evidence="2">The sequence shown here is derived from an EMBL/GenBank/DDBJ whole genome shotgun (WGS) entry which is preliminary data.</text>
</comment>
<dbReference type="GO" id="GO:0016747">
    <property type="term" value="F:acyltransferase activity, transferring groups other than amino-acyl groups"/>
    <property type="evidence" value="ECO:0007669"/>
    <property type="project" value="InterPro"/>
</dbReference>
<dbReference type="Gene3D" id="3.40.630.30">
    <property type="match status" value="1"/>
</dbReference>
<evidence type="ECO:0000313" key="2">
    <source>
        <dbReference type="EMBL" id="GAH11474.1"/>
    </source>
</evidence>